<evidence type="ECO:0000313" key="3">
    <source>
        <dbReference type="EMBL" id="SCY25968.1"/>
    </source>
</evidence>
<dbReference type="KEGG" id="tmc:LMI_2610"/>
<dbReference type="Proteomes" id="UP000182998">
    <property type="component" value="Unassembled WGS sequence"/>
</dbReference>
<accession>A0A098GIR8</accession>
<dbReference type="EMBL" id="FMVN01000005">
    <property type="protein sequence ID" value="SCY25968.1"/>
    <property type="molecule type" value="Genomic_DNA"/>
</dbReference>
<dbReference type="Gene3D" id="3.30.2430.10">
    <property type="entry name" value="phosphothreonine lyase"/>
    <property type="match status" value="1"/>
</dbReference>
<feature type="compositionally biased region" description="Basic and acidic residues" evidence="1">
    <location>
        <begin position="559"/>
        <end position="584"/>
    </location>
</feature>
<name>A0A098GIR8_LEGMI</name>
<evidence type="ECO:0000256" key="1">
    <source>
        <dbReference type="SAM" id="MobiDB-lite"/>
    </source>
</evidence>
<dbReference type="Proteomes" id="UP000032414">
    <property type="component" value="Chromosome I"/>
</dbReference>
<protein>
    <submittedName>
        <fullName evidence="3">Virulence-associated protein</fullName>
    </submittedName>
</protein>
<reference evidence="3 5" key="3">
    <citation type="submission" date="2016-10" db="EMBL/GenBank/DDBJ databases">
        <authorList>
            <person name="Varghese N."/>
            <person name="Submissions S."/>
        </authorList>
    </citation>
    <scope>NUCLEOTIDE SEQUENCE [LARGE SCALE GENOMIC DNA]</scope>
    <source>
        <strain evidence="3 5">ATCC 33218</strain>
    </source>
</reference>
<proteinExistence type="predicted"/>
<gene>
    <name evidence="2" type="ORF">LMI_2610</name>
    <name evidence="3" type="ORF">SAMN02982997_01244</name>
</gene>
<organism evidence="2 4">
    <name type="scientific">Legionella micdadei</name>
    <name type="common">Tatlockia micdadei</name>
    <dbReference type="NCBI Taxonomy" id="451"/>
    <lineage>
        <taxon>Bacteria</taxon>
        <taxon>Pseudomonadati</taxon>
        <taxon>Pseudomonadota</taxon>
        <taxon>Gammaproteobacteria</taxon>
        <taxon>Legionellales</taxon>
        <taxon>Legionellaceae</taxon>
        <taxon>Legionella</taxon>
    </lineage>
</organism>
<feature type="region of interest" description="Disordered" evidence="1">
    <location>
        <begin position="541"/>
        <end position="593"/>
    </location>
</feature>
<dbReference type="HOGENOM" id="CLU_459979_0_0_6"/>
<dbReference type="InterPro" id="IPR038498">
    <property type="entry name" value="OspF/SpvC_sf"/>
</dbReference>
<reference evidence="2" key="1">
    <citation type="submission" date="2014-09" db="EMBL/GenBank/DDBJ databases">
        <authorList>
            <person name="GOMEZ-VALERO Laura"/>
        </authorList>
    </citation>
    <scope>NUCLEOTIDE SEQUENCE</scope>
    <source>
        <strain evidence="2">ATCC33218</strain>
    </source>
</reference>
<dbReference type="AlphaFoldDB" id="A0A098GIR8"/>
<reference evidence="4" key="2">
    <citation type="submission" date="2014-09" db="EMBL/GenBank/DDBJ databases">
        <authorList>
            <person name="Gomez-Valero L."/>
        </authorList>
    </citation>
    <scope>NUCLEOTIDE SEQUENCE [LARGE SCALE GENOMIC DNA]</scope>
    <source>
        <strain evidence="4">ATCC33218</strain>
    </source>
</reference>
<evidence type="ECO:0000313" key="5">
    <source>
        <dbReference type="Proteomes" id="UP000182998"/>
    </source>
</evidence>
<dbReference type="EMBL" id="LN614830">
    <property type="protein sequence ID" value="CEG61870.1"/>
    <property type="molecule type" value="Genomic_DNA"/>
</dbReference>
<evidence type="ECO:0000313" key="2">
    <source>
        <dbReference type="EMBL" id="CEG61870.1"/>
    </source>
</evidence>
<dbReference type="PATRIC" id="fig|451.8.peg.2651"/>
<sequence>MPDFPYETLNTTQHIDRTEFKNNNGKSYEYYITNDAPFAIFEYPQTEWADHTELQSPWKIHLNVSKEQVAEAWDLIHPFLLEQEVPSFKVSRLSKAENADVADSAMAERVSEGAQITIYIPKGKEYEYNQLIAQIEQKFLEKGIQPGRFADSDKKVGVFTSVRGAGIPGDEITPYVEATQATNYNPHHLDDPFVMQESKLVAQFTQALAGYLTAEYAKGRIRTAIGNKDAGMLTRLFDRMEFDGNELLANTRAAAAAGNLEGYLSQFARGCARQLFNDDLSDLHPTIKDAIGTENYDNLIQLCGTKEELVKKVLQATIALHTQILTSAFEKEQGMTMEDVDAGKRMTEEQNEAFRKLSEQITVPSDNFLARLDPQVLLQEKFSAKSTPDSNNEEKAKALEEIQHFRDKVVEIQTKLDNYIRSLQKWGVLKDKSEKNVMNGEKISELQKVSAAFGNFAQKLTDDVEGMELKFALPGTTPETINETLQNYKERYTQQIAGVCSGINITIFNPRERHWLEEFINRVYQSLNWGEYEFPWNKTAKTTKEAQTSQDVLKSSLGKGEETKPEPSVDETSTREESPDEEHPNNPSVPGMM</sequence>
<dbReference type="RefSeq" id="WP_045100035.1">
    <property type="nucleotide sequence ID" value="NZ_CP020614.1"/>
</dbReference>
<evidence type="ECO:0000313" key="4">
    <source>
        <dbReference type="Proteomes" id="UP000032414"/>
    </source>
</evidence>
<keyword evidence="5" id="KW-1185">Reference proteome</keyword>